<accession>D7U875</accession>
<dbReference type="AlphaFoldDB" id="D7U875"/>
<dbReference type="PaxDb" id="29760-VIT_09s0070g00170.t01"/>
<organism evidence="1 2">
    <name type="scientific">Vitis vinifera</name>
    <name type="common">Grape</name>
    <dbReference type="NCBI Taxonomy" id="29760"/>
    <lineage>
        <taxon>Eukaryota</taxon>
        <taxon>Viridiplantae</taxon>
        <taxon>Streptophyta</taxon>
        <taxon>Embryophyta</taxon>
        <taxon>Tracheophyta</taxon>
        <taxon>Spermatophyta</taxon>
        <taxon>Magnoliopsida</taxon>
        <taxon>eudicotyledons</taxon>
        <taxon>Gunneridae</taxon>
        <taxon>Pentapetalae</taxon>
        <taxon>rosids</taxon>
        <taxon>Vitales</taxon>
        <taxon>Vitaceae</taxon>
        <taxon>Viteae</taxon>
        <taxon>Vitis</taxon>
    </lineage>
</organism>
<dbReference type="EMBL" id="FN596740">
    <property type="protein sequence ID" value="CBI38939.3"/>
    <property type="molecule type" value="Genomic_DNA"/>
</dbReference>
<reference evidence="2" key="1">
    <citation type="journal article" date="2007" name="Nature">
        <title>The grapevine genome sequence suggests ancestral hexaploidization in major angiosperm phyla.</title>
        <authorList>
            <consortium name="The French-Italian Public Consortium for Grapevine Genome Characterization."/>
            <person name="Jaillon O."/>
            <person name="Aury J.-M."/>
            <person name="Noel B."/>
            <person name="Policriti A."/>
            <person name="Clepet C."/>
            <person name="Casagrande A."/>
            <person name="Choisne N."/>
            <person name="Aubourg S."/>
            <person name="Vitulo N."/>
            <person name="Jubin C."/>
            <person name="Vezzi A."/>
            <person name="Legeai F."/>
            <person name="Hugueney P."/>
            <person name="Dasilva C."/>
            <person name="Horner D."/>
            <person name="Mica E."/>
            <person name="Jublot D."/>
            <person name="Poulain J."/>
            <person name="Bruyere C."/>
            <person name="Billault A."/>
            <person name="Segurens B."/>
            <person name="Gouyvenoux M."/>
            <person name="Ugarte E."/>
            <person name="Cattonaro F."/>
            <person name="Anthouard V."/>
            <person name="Vico V."/>
            <person name="Del Fabbro C."/>
            <person name="Alaux M."/>
            <person name="Di Gaspero G."/>
            <person name="Dumas V."/>
            <person name="Felice N."/>
            <person name="Paillard S."/>
            <person name="Juman I."/>
            <person name="Moroldo M."/>
            <person name="Scalabrin S."/>
            <person name="Canaguier A."/>
            <person name="Le Clainche I."/>
            <person name="Malacrida G."/>
            <person name="Durand E."/>
            <person name="Pesole G."/>
            <person name="Laucou V."/>
            <person name="Chatelet P."/>
            <person name="Merdinoglu D."/>
            <person name="Delledonne M."/>
            <person name="Pezzotti M."/>
            <person name="Lecharny A."/>
            <person name="Scarpelli C."/>
            <person name="Artiguenave F."/>
            <person name="Pe M.E."/>
            <person name="Valle G."/>
            <person name="Morgante M."/>
            <person name="Caboche M."/>
            <person name="Adam-Blondon A.-F."/>
            <person name="Weissenbach J."/>
            <person name="Quetier F."/>
            <person name="Wincker P."/>
        </authorList>
    </citation>
    <scope>NUCLEOTIDE SEQUENCE [LARGE SCALE GENOMIC DNA]</scope>
    <source>
        <strain evidence="2">cv. Pinot noir / PN40024</strain>
    </source>
</reference>
<protein>
    <submittedName>
        <fullName evidence="1">Uncharacterized protein</fullName>
    </submittedName>
</protein>
<dbReference type="HOGENOM" id="CLU_3411328_0_0_1"/>
<gene>
    <name evidence="1" type="ordered locus">VIT_09s0070g00170</name>
</gene>
<sequence>MKSNSIGQLWNHHSNFEMKKGQLWFNSKT</sequence>
<dbReference type="InParanoid" id="D7U875"/>
<keyword evidence="2" id="KW-1185">Reference proteome</keyword>
<proteinExistence type="predicted"/>
<name>D7U875_VITVI</name>
<dbReference type="Proteomes" id="UP000009183">
    <property type="component" value="Chromosome 9"/>
</dbReference>
<evidence type="ECO:0000313" key="1">
    <source>
        <dbReference type="EMBL" id="CBI38939.3"/>
    </source>
</evidence>
<evidence type="ECO:0000313" key="2">
    <source>
        <dbReference type="Proteomes" id="UP000009183"/>
    </source>
</evidence>